<accession>A0A318PIJ7</accession>
<evidence type="ECO:0000313" key="9">
    <source>
        <dbReference type="EMBL" id="PYD55998.1"/>
    </source>
</evidence>
<dbReference type="PANTHER" id="PTHR43163">
    <property type="entry name" value="DIPEPTIDE TRANSPORT SYSTEM PERMEASE PROTEIN DPPB-RELATED"/>
    <property type="match status" value="1"/>
</dbReference>
<dbReference type="OrthoDB" id="7834831at2"/>
<evidence type="ECO:0000256" key="5">
    <source>
        <dbReference type="ARBA" id="ARBA00022989"/>
    </source>
</evidence>
<dbReference type="STRING" id="1220579.GCA_001571345_02757"/>
<evidence type="ECO:0000256" key="3">
    <source>
        <dbReference type="ARBA" id="ARBA00022475"/>
    </source>
</evidence>
<gene>
    <name evidence="9" type="ORF">CFR75_13305</name>
</gene>
<evidence type="ECO:0000256" key="2">
    <source>
        <dbReference type="ARBA" id="ARBA00022448"/>
    </source>
</evidence>
<dbReference type="SUPFAM" id="SSF161098">
    <property type="entry name" value="MetI-like"/>
    <property type="match status" value="1"/>
</dbReference>
<dbReference type="RefSeq" id="WP_061275846.1">
    <property type="nucleotide sequence ID" value="NZ_CBCRXN010000052.1"/>
</dbReference>
<comment type="similarity">
    <text evidence="7">Belongs to the binding-protein-dependent transport system permease family.</text>
</comment>
<dbReference type="InterPro" id="IPR035906">
    <property type="entry name" value="MetI-like_sf"/>
</dbReference>
<feature type="transmembrane region" description="Helical" evidence="7">
    <location>
        <begin position="12"/>
        <end position="34"/>
    </location>
</feature>
<feature type="domain" description="ABC transmembrane type-1" evidence="8">
    <location>
        <begin position="99"/>
        <end position="304"/>
    </location>
</feature>
<dbReference type="GO" id="GO:0005886">
    <property type="term" value="C:plasma membrane"/>
    <property type="evidence" value="ECO:0007669"/>
    <property type="project" value="UniProtKB-SubCell"/>
</dbReference>
<evidence type="ECO:0000256" key="4">
    <source>
        <dbReference type="ARBA" id="ARBA00022692"/>
    </source>
</evidence>
<dbReference type="Pfam" id="PF19300">
    <property type="entry name" value="BPD_transp_1_N"/>
    <property type="match status" value="1"/>
</dbReference>
<keyword evidence="4 7" id="KW-0812">Transmembrane</keyword>
<feature type="transmembrane region" description="Helical" evidence="7">
    <location>
        <begin position="285"/>
        <end position="312"/>
    </location>
</feature>
<dbReference type="Pfam" id="PF00528">
    <property type="entry name" value="BPD_transp_1"/>
    <property type="match status" value="1"/>
</dbReference>
<sequence length="318" mass="33942">MSAGLARLVARRIGTALCSLVFVVVAIFFMTAALPGDVADMLLGQNATPAAAQALRHSLHLDQPLWLRFMHWCAGMLHGDPGTSLLTGRPVSEMLAPRLYNSLLLAGATTVVSVPLALLLGLACATWRDTHFDRVMTVLTLGVVSVPAFLIATVAVFVFAVQFRIVPALSDIRSIHSVGQFILTFAMPVSTLASITMAQMIRMIRACMIDVFSAPYIEMAVLKGVPPIRIVLHHALPNAIGPVANAIALSLSSLLGGVVVIETIFNYPGLAQLMVDSVMLRDVPIIQSCALLFCLTYLFLTTLADIVALASVRKGRGA</sequence>
<keyword evidence="5 7" id="KW-1133">Transmembrane helix</keyword>
<dbReference type="InterPro" id="IPR045621">
    <property type="entry name" value="BPD_transp_1_N"/>
</dbReference>
<protein>
    <submittedName>
        <fullName evidence="9">ABC transporter permease</fullName>
    </submittedName>
</protein>
<keyword evidence="10" id="KW-1185">Reference proteome</keyword>
<dbReference type="PROSITE" id="PS50928">
    <property type="entry name" value="ABC_TM1"/>
    <property type="match status" value="1"/>
</dbReference>
<comment type="caution">
    <text evidence="9">The sequence shown here is derived from an EMBL/GenBank/DDBJ whole genome shotgun (WGS) entry which is preliminary data.</text>
</comment>
<dbReference type="PANTHER" id="PTHR43163:SF3">
    <property type="entry name" value="PEPTIDE ABC TRANSPORTER PERMEASE PROTEIN"/>
    <property type="match status" value="1"/>
</dbReference>
<dbReference type="Gene3D" id="1.10.3720.10">
    <property type="entry name" value="MetI-like"/>
    <property type="match status" value="1"/>
</dbReference>
<keyword evidence="6 7" id="KW-0472">Membrane</keyword>
<reference evidence="9 10" key="1">
    <citation type="submission" date="2017-07" db="EMBL/GenBank/DDBJ databases">
        <title>A draft genome sequence of Komagataeibacter xylinus LMG 1515.</title>
        <authorList>
            <person name="Skraban J."/>
            <person name="Cleenwerck I."/>
            <person name="Vandamme P."/>
            <person name="Trcek J."/>
        </authorList>
    </citation>
    <scope>NUCLEOTIDE SEQUENCE [LARGE SCALE GENOMIC DNA]</scope>
    <source>
        <strain evidence="9 10">LMG 1515</strain>
    </source>
</reference>
<comment type="subcellular location">
    <subcellularLocation>
        <location evidence="1 7">Cell membrane</location>
        <topology evidence="1 7">Multi-pass membrane protein</topology>
    </subcellularLocation>
</comment>
<name>A0A318PIJ7_KOMXY</name>
<evidence type="ECO:0000256" key="6">
    <source>
        <dbReference type="ARBA" id="ARBA00023136"/>
    </source>
</evidence>
<evidence type="ECO:0000313" key="10">
    <source>
        <dbReference type="Proteomes" id="UP000248257"/>
    </source>
</evidence>
<dbReference type="InterPro" id="IPR000515">
    <property type="entry name" value="MetI-like"/>
</dbReference>
<evidence type="ECO:0000256" key="7">
    <source>
        <dbReference type="RuleBase" id="RU363032"/>
    </source>
</evidence>
<evidence type="ECO:0000256" key="1">
    <source>
        <dbReference type="ARBA" id="ARBA00004651"/>
    </source>
</evidence>
<proteinExistence type="inferred from homology"/>
<keyword evidence="3" id="KW-1003">Cell membrane</keyword>
<organism evidence="9 10">
    <name type="scientific">Komagataeibacter xylinus</name>
    <name type="common">Gluconacetobacter xylinus</name>
    <dbReference type="NCBI Taxonomy" id="28448"/>
    <lineage>
        <taxon>Bacteria</taxon>
        <taxon>Pseudomonadati</taxon>
        <taxon>Pseudomonadota</taxon>
        <taxon>Alphaproteobacteria</taxon>
        <taxon>Acetobacterales</taxon>
        <taxon>Acetobacteraceae</taxon>
        <taxon>Komagataeibacter</taxon>
    </lineage>
</organism>
<dbReference type="EMBL" id="NKUC01000036">
    <property type="protein sequence ID" value="PYD55998.1"/>
    <property type="molecule type" value="Genomic_DNA"/>
</dbReference>
<dbReference type="GO" id="GO:0055085">
    <property type="term" value="P:transmembrane transport"/>
    <property type="evidence" value="ECO:0007669"/>
    <property type="project" value="InterPro"/>
</dbReference>
<dbReference type="Proteomes" id="UP000248257">
    <property type="component" value="Unassembled WGS sequence"/>
</dbReference>
<feature type="transmembrane region" description="Helical" evidence="7">
    <location>
        <begin position="243"/>
        <end position="265"/>
    </location>
</feature>
<evidence type="ECO:0000259" key="8">
    <source>
        <dbReference type="PROSITE" id="PS50928"/>
    </source>
</evidence>
<keyword evidence="2 7" id="KW-0813">Transport</keyword>
<dbReference type="AlphaFoldDB" id="A0A318PIJ7"/>
<feature type="transmembrane region" description="Helical" evidence="7">
    <location>
        <begin position="138"/>
        <end position="161"/>
    </location>
</feature>
<feature type="transmembrane region" description="Helical" evidence="7">
    <location>
        <begin position="103"/>
        <end position="126"/>
    </location>
</feature>
<feature type="transmembrane region" description="Helical" evidence="7">
    <location>
        <begin position="181"/>
        <end position="201"/>
    </location>
</feature>
<dbReference type="CDD" id="cd06261">
    <property type="entry name" value="TM_PBP2"/>
    <property type="match status" value="1"/>
</dbReference>